<evidence type="ECO:0000256" key="1">
    <source>
        <dbReference type="SAM" id="MobiDB-lite"/>
    </source>
</evidence>
<protein>
    <submittedName>
        <fullName evidence="2">Uncharacterized protein</fullName>
    </submittedName>
</protein>
<evidence type="ECO:0000313" key="3">
    <source>
        <dbReference type="Proteomes" id="UP001208570"/>
    </source>
</evidence>
<comment type="caution">
    <text evidence="2">The sequence shown here is derived from an EMBL/GenBank/DDBJ whole genome shotgun (WGS) entry which is preliminary data.</text>
</comment>
<name>A0AAD9N937_9ANNE</name>
<gene>
    <name evidence="2" type="ORF">LSH36_150g01005</name>
</gene>
<proteinExistence type="predicted"/>
<sequence length="746" mass="84100">MTSALTQPVGSSVRLITPIFSSLSSSVFSCPLRSHGTCCTAISDQETSRYDNLRTITKLELDKHNEEVTEQGNYRDIWTMDSRYAYNGYDLYYRLLPVIDDVIIEKRDFVQVGFIKLKDVIEQNKAYNMAMYFALRFGLPKMALNKAKSVSVVARIDKDIQHLEELDKEQLAGLVKDLKERGVNSESLLHLIRCAETRLKYLESSGSAMTRDMKYRVFDLPDGVLVQDLRTWITDWEPFNCVIKEGDCAWDILPERGETLINPDEDTPDKYVRVWIGTWQPLEFAIDSEAAWDVLPDDVIQKDEVTQEQRQVLRFRQKRQNFTNARMMKRRRAAIGKYLLKSHNDWTEKKLEPYLDWADRLQEAWLSLQTLCQKWSHACRPASVQSLGSDRHVPRSASVQSQRSDKHMSRPTSVQSQISDQFLSRTASVQSLGSDRHVPRSASVQSQRSDKHVSRSASVQSQISDQFVSTKASVQSLGSDRHVPRSASVQSQRSDKYVSRPASVQSQISNQFASTTASVQSLGSDRHVPRSASEQSKRSNKHVSRPTSVQSQISDQFLSRTVSVQSLGSDRHVPRSASVQSQRSDKHVSRSASVQSQISDQFVSTKASVQSLGSDRHVPRSASVQSQRSDKYVSRPASVQSQISNQFASTTASVQSLGSDRHVPRSASVQSQRSDKHVSRSASVQSQISNQFASTTASVQSLGSDRHVPRSASEQSKRSDKHVSRPTSVQSQISDQFYLQQLVYNH</sequence>
<feature type="compositionally biased region" description="Polar residues" evidence="1">
    <location>
        <begin position="455"/>
        <end position="478"/>
    </location>
</feature>
<reference evidence="2" key="1">
    <citation type="journal article" date="2023" name="Mol. Biol. Evol.">
        <title>Third-Generation Sequencing Reveals the Adaptive Role of the Epigenome in Three Deep-Sea Polychaetes.</title>
        <authorList>
            <person name="Perez M."/>
            <person name="Aroh O."/>
            <person name="Sun Y."/>
            <person name="Lan Y."/>
            <person name="Juniper S.K."/>
            <person name="Young C.R."/>
            <person name="Angers B."/>
            <person name="Qian P.Y."/>
        </authorList>
    </citation>
    <scope>NUCLEOTIDE SEQUENCE</scope>
    <source>
        <strain evidence="2">P08H-3</strain>
    </source>
</reference>
<feature type="region of interest" description="Disordered" evidence="1">
    <location>
        <begin position="384"/>
        <end position="730"/>
    </location>
</feature>
<feature type="compositionally biased region" description="Polar residues" evidence="1">
    <location>
        <begin position="410"/>
        <end position="433"/>
    </location>
</feature>
<feature type="compositionally biased region" description="Polar residues" evidence="1">
    <location>
        <begin position="590"/>
        <end position="613"/>
    </location>
</feature>
<feature type="compositionally biased region" description="Polar residues" evidence="1">
    <location>
        <begin position="545"/>
        <end position="568"/>
    </location>
</feature>
<organism evidence="2 3">
    <name type="scientific">Paralvinella palmiformis</name>
    <dbReference type="NCBI Taxonomy" id="53620"/>
    <lineage>
        <taxon>Eukaryota</taxon>
        <taxon>Metazoa</taxon>
        <taxon>Spiralia</taxon>
        <taxon>Lophotrochozoa</taxon>
        <taxon>Annelida</taxon>
        <taxon>Polychaeta</taxon>
        <taxon>Sedentaria</taxon>
        <taxon>Canalipalpata</taxon>
        <taxon>Terebellida</taxon>
        <taxon>Terebelliformia</taxon>
        <taxon>Alvinellidae</taxon>
        <taxon>Paralvinella</taxon>
    </lineage>
</organism>
<dbReference type="Proteomes" id="UP001208570">
    <property type="component" value="Unassembled WGS sequence"/>
</dbReference>
<keyword evidence="3" id="KW-1185">Reference proteome</keyword>
<feature type="compositionally biased region" description="Polar residues" evidence="1">
    <location>
        <begin position="637"/>
        <end position="658"/>
    </location>
</feature>
<accession>A0AAD9N937</accession>
<dbReference type="EMBL" id="JAODUP010000150">
    <property type="protein sequence ID" value="KAK2159581.1"/>
    <property type="molecule type" value="Genomic_DNA"/>
</dbReference>
<evidence type="ECO:0000313" key="2">
    <source>
        <dbReference type="EMBL" id="KAK2159581.1"/>
    </source>
</evidence>
<feature type="compositionally biased region" description="Polar residues" evidence="1">
    <location>
        <begin position="502"/>
        <end position="523"/>
    </location>
</feature>
<feature type="compositionally biased region" description="Polar residues" evidence="1">
    <location>
        <begin position="680"/>
        <end position="703"/>
    </location>
</feature>
<dbReference type="AlphaFoldDB" id="A0AAD9N937"/>